<sequence>MDTLNPAVTGLAVSMATETLWALTGQRFGLCEVTLRPCRRDCGTGSFFDDFGPPWSGGRSYPQPALIGGQWFNLTCGGCAGDCSCSSVAEVLLPAPVLRVVEVKVDGTPLVTGAYRVDNNRLLVRTDGGDWPRCNDLSLADSEVGTWSVTAVYGEELPDGAELAMGQLACEIAKAAAGGDCKLPAGLQQLVRQGVTISYPDVGELFRQGRTGLYLVDMFVSTWNPYGLRQRSRVYNVDRPSVRRAGT</sequence>
<protein>
    <recommendedName>
        <fullName evidence="3">Head-to-tail adaptor</fullName>
    </recommendedName>
</protein>
<comment type="caution">
    <text evidence="1">The sequence shown here is derived from an EMBL/GenBank/DDBJ whole genome shotgun (WGS) entry which is preliminary data.</text>
</comment>
<keyword evidence="2" id="KW-1185">Reference proteome</keyword>
<evidence type="ECO:0000313" key="2">
    <source>
        <dbReference type="Proteomes" id="UP001282474"/>
    </source>
</evidence>
<accession>A0ABU4MRR8</accession>
<name>A0ABU4MRR8_9ACTN</name>
<dbReference type="RefSeq" id="WP_193382569.1">
    <property type="nucleotide sequence ID" value="NZ_JABXWI010000010.1"/>
</dbReference>
<gene>
    <name evidence="1" type="ORF">PV383_20115</name>
</gene>
<dbReference type="EMBL" id="JARAWJ010000014">
    <property type="protein sequence ID" value="MDX3039467.1"/>
    <property type="molecule type" value="Genomic_DNA"/>
</dbReference>
<evidence type="ECO:0008006" key="3">
    <source>
        <dbReference type="Google" id="ProtNLM"/>
    </source>
</evidence>
<evidence type="ECO:0000313" key="1">
    <source>
        <dbReference type="EMBL" id="MDX3039467.1"/>
    </source>
</evidence>
<proteinExistence type="predicted"/>
<reference evidence="1 2" key="1">
    <citation type="journal article" date="2023" name="Microb. Genom.">
        <title>Mesoterricola silvestris gen. nov., sp. nov., Mesoterricola sediminis sp. nov., Geothrix oryzae sp. nov., Geothrix edaphica sp. nov., Geothrix rubra sp. nov., and Geothrix limicola sp. nov., six novel members of Acidobacteriota isolated from soils.</title>
        <authorList>
            <person name="Weisberg A.J."/>
            <person name="Pearce E."/>
            <person name="Kramer C.G."/>
            <person name="Chang J.H."/>
            <person name="Clarke C.R."/>
        </authorList>
    </citation>
    <scope>NUCLEOTIDE SEQUENCE [LARGE SCALE GENOMIC DNA]</scope>
    <source>
        <strain evidence="1 2">NE20-4-1</strain>
    </source>
</reference>
<dbReference type="Proteomes" id="UP001282474">
    <property type="component" value="Unassembled WGS sequence"/>
</dbReference>
<organism evidence="1 2">
    <name type="scientific">Streptomyces caniscabiei</name>
    <dbReference type="NCBI Taxonomy" id="2746961"/>
    <lineage>
        <taxon>Bacteria</taxon>
        <taxon>Bacillati</taxon>
        <taxon>Actinomycetota</taxon>
        <taxon>Actinomycetes</taxon>
        <taxon>Kitasatosporales</taxon>
        <taxon>Streptomycetaceae</taxon>
        <taxon>Streptomyces</taxon>
    </lineage>
</organism>